<keyword evidence="3" id="KW-1185">Reference proteome</keyword>
<reference evidence="2 3" key="1">
    <citation type="submission" date="2021-03" db="EMBL/GenBank/DDBJ databases">
        <title>Genomic Encyclopedia of Type Strains, Phase IV (KMG-IV): sequencing the most valuable type-strain genomes for metagenomic binning, comparative biology and taxonomic classification.</title>
        <authorList>
            <person name="Goeker M."/>
        </authorList>
    </citation>
    <scope>NUCLEOTIDE SEQUENCE [LARGE SCALE GENOMIC DNA]</scope>
    <source>
        <strain evidence="2 3">DSM 26048</strain>
    </source>
</reference>
<dbReference type="SUPFAM" id="SSF50800">
    <property type="entry name" value="PK beta-barrel domain-like"/>
    <property type="match status" value="1"/>
</dbReference>
<dbReference type="Pfam" id="PF03475">
    <property type="entry name" value="YiiM_3-alpha"/>
    <property type="match status" value="1"/>
</dbReference>
<name>A0ABS4IZD0_9BACL</name>
<sequence length="217" mass="24111">MKVTSINVGKPQVLIVDGKELITGIMKFPSDAPLFLSSIQLEGDGQADLAVHGGVDKALCVYCQEHYSHWEQVLGEKLEYGAFGENVTVLGLLESDVCIGDRYELGAALVEVTQPRQPCFKLAKRYGRVDLPLMVQKTGFTGFYFRVIREGIIPVQPDVRLVSRHPGGVTVQLANQLKYHDVRNIEGIKRILAVEELSASWRASFSKRLIELEEANV</sequence>
<evidence type="ECO:0000259" key="1">
    <source>
        <dbReference type="PROSITE" id="PS51340"/>
    </source>
</evidence>
<comment type="caution">
    <text evidence="2">The sequence shown here is derived from an EMBL/GenBank/DDBJ whole genome shotgun (WGS) entry which is preliminary data.</text>
</comment>
<feature type="domain" description="MOSC" evidence="1">
    <location>
        <begin position="27"/>
        <end position="162"/>
    </location>
</feature>
<dbReference type="Pfam" id="PF03473">
    <property type="entry name" value="MOSC"/>
    <property type="match status" value="1"/>
</dbReference>
<evidence type="ECO:0000313" key="2">
    <source>
        <dbReference type="EMBL" id="MBP1992949.1"/>
    </source>
</evidence>
<evidence type="ECO:0000313" key="3">
    <source>
        <dbReference type="Proteomes" id="UP001519287"/>
    </source>
</evidence>
<accession>A0ABS4IZD0</accession>
<dbReference type="PANTHER" id="PTHR30212:SF4">
    <property type="entry name" value="MOSC DOMAIN-CONTAINING PROTEIN"/>
    <property type="match status" value="1"/>
</dbReference>
<dbReference type="Gene3D" id="2.40.33.20">
    <property type="entry name" value="PK beta-barrel domain-like"/>
    <property type="match status" value="1"/>
</dbReference>
<dbReference type="InterPro" id="IPR005302">
    <property type="entry name" value="MoCF_Sase_C"/>
</dbReference>
<protein>
    <submittedName>
        <fullName evidence="2">MOSC domain-containing protein YiiM</fullName>
    </submittedName>
</protein>
<dbReference type="EMBL" id="JAGGLB010000016">
    <property type="protein sequence ID" value="MBP1992949.1"/>
    <property type="molecule type" value="Genomic_DNA"/>
</dbReference>
<dbReference type="InterPro" id="IPR011037">
    <property type="entry name" value="Pyrv_Knase-like_insert_dom_sf"/>
</dbReference>
<dbReference type="PANTHER" id="PTHR30212">
    <property type="entry name" value="PROTEIN YIIM"/>
    <property type="match status" value="1"/>
</dbReference>
<dbReference type="InterPro" id="IPR005163">
    <property type="entry name" value="Tri_helical_YiiM-like"/>
</dbReference>
<dbReference type="InterPro" id="IPR052353">
    <property type="entry name" value="Benzoxazolinone_Detox_Enz"/>
</dbReference>
<proteinExistence type="predicted"/>
<gene>
    <name evidence="2" type="ORF">J2Z66_004566</name>
</gene>
<dbReference type="PROSITE" id="PS51340">
    <property type="entry name" value="MOSC"/>
    <property type="match status" value="1"/>
</dbReference>
<organism evidence="2 3">
    <name type="scientific">Paenibacillus eucommiae</name>
    <dbReference type="NCBI Taxonomy" id="1355755"/>
    <lineage>
        <taxon>Bacteria</taxon>
        <taxon>Bacillati</taxon>
        <taxon>Bacillota</taxon>
        <taxon>Bacilli</taxon>
        <taxon>Bacillales</taxon>
        <taxon>Paenibacillaceae</taxon>
        <taxon>Paenibacillus</taxon>
    </lineage>
</organism>
<dbReference type="Proteomes" id="UP001519287">
    <property type="component" value="Unassembled WGS sequence"/>
</dbReference>